<dbReference type="SUPFAM" id="SSF57829">
    <property type="entry name" value="Zn-binding ribosomal proteins"/>
    <property type="match status" value="1"/>
</dbReference>
<dbReference type="PANTHER" id="PTHR35534:SF1">
    <property type="entry name" value="LARGE RIBOSOMAL SUBUNIT PROTEIN BL32"/>
    <property type="match status" value="1"/>
</dbReference>
<dbReference type="PANTHER" id="PTHR35534">
    <property type="entry name" value="50S RIBOSOMAL PROTEIN L32"/>
    <property type="match status" value="1"/>
</dbReference>
<protein>
    <recommendedName>
        <fullName evidence="4">Large ribosomal subunit protein bL32</fullName>
    </recommendedName>
</protein>
<dbReference type="NCBIfam" id="TIGR01031">
    <property type="entry name" value="rpmF_bact"/>
    <property type="match status" value="1"/>
</dbReference>
<comment type="similarity">
    <text evidence="1">Belongs to the bacterial ribosomal protein bL32 family.</text>
</comment>
<dbReference type="EMBL" id="MFJG01000023">
    <property type="protein sequence ID" value="OGG06333.1"/>
    <property type="molecule type" value="Genomic_DNA"/>
</dbReference>
<dbReference type="Pfam" id="PF01783">
    <property type="entry name" value="Ribosomal_L32p"/>
    <property type="match status" value="1"/>
</dbReference>
<reference evidence="6 7" key="1">
    <citation type="journal article" date="2016" name="Nat. Commun.">
        <title>Thousands of microbial genomes shed light on interconnected biogeochemical processes in an aquifer system.</title>
        <authorList>
            <person name="Anantharaman K."/>
            <person name="Brown C.T."/>
            <person name="Hug L.A."/>
            <person name="Sharon I."/>
            <person name="Castelle C.J."/>
            <person name="Probst A.J."/>
            <person name="Thomas B.C."/>
            <person name="Singh A."/>
            <person name="Wilkins M.J."/>
            <person name="Karaoz U."/>
            <person name="Brodie E.L."/>
            <person name="Williams K.H."/>
            <person name="Hubbard S.S."/>
            <person name="Banfield J.F."/>
        </authorList>
    </citation>
    <scope>NUCLEOTIDE SEQUENCE [LARGE SCALE GENOMIC DNA]</scope>
</reference>
<evidence type="ECO:0000313" key="7">
    <source>
        <dbReference type="Proteomes" id="UP000178681"/>
    </source>
</evidence>
<evidence type="ECO:0000313" key="6">
    <source>
        <dbReference type="EMBL" id="OGG06333.1"/>
    </source>
</evidence>
<organism evidence="6 7">
    <name type="scientific">Candidatus Gottesmanbacteria bacterium RIFCSPHIGHO2_01_FULL_42_12</name>
    <dbReference type="NCBI Taxonomy" id="1798377"/>
    <lineage>
        <taxon>Bacteria</taxon>
        <taxon>Candidatus Gottesmaniibacteriota</taxon>
    </lineage>
</organism>
<dbReference type="InterPro" id="IPR044957">
    <property type="entry name" value="Ribosomal_bL32_bact"/>
</dbReference>
<evidence type="ECO:0000256" key="2">
    <source>
        <dbReference type="ARBA" id="ARBA00022980"/>
    </source>
</evidence>
<proteinExistence type="inferred from homology"/>
<dbReference type="InterPro" id="IPR002677">
    <property type="entry name" value="Ribosomal_bL32"/>
</dbReference>
<keyword evidence="3" id="KW-0687">Ribonucleoprotein</keyword>
<feature type="compositionally biased region" description="Basic residues" evidence="5">
    <location>
        <begin position="1"/>
        <end position="10"/>
    </location>
</feature>
<evidence type="ECO:0000256" key="3">
    <source>
        <dbReference type="ARBA" id="ARBA00023274"/>
    </source>
</evidence>
<feature type="region of interest" description="Disordered" evidence="5">
    <location>
        <begin position="1"/>
        <end position="20"/>
    </location>
</feature>
<dbReference type="Proteomes" id="UP000178681">
    <property type="component" value="Unassembled WGS sequence"/>
</dbReference>
<evidence type="ECO:0000256" key="4">
    <source>
        <dbReference type="ARBA" id="ARBA00035178"/>
    </source>
</evidence>
<dbReference type="STRING" id="1798377.A2872_01240"/>
<dbReference type="AlphaFoldDB" id="A0A1F5Z1V9"/>
<feature type="compositionally biased region" description="Polar residues" evidence="5">
    <location>
        <begin position="11"/>
        <end position="20"/>
    </location>
</feature>
<dbReference type="InterPro" id="IPR011332">
    <property type="entry name" value="Ribosomal_zn-bd"/>
</dbReference>
<gene>
    <name evidence="6" type="ORF">A2872_01240</name>
</gene>
<comment type="caution">
    <text evidence="6">The sequence shown here is derived from an EMBL/GenBank/DDBJ whole genome shotgun (WGS) entry which is preliminary data.</text>
</comment>
<dbReference type="GO" id="GO:0015934">
    <property type="term" value="C:large ribosomal subunit"/>
    <property type="evidence" value="ECO:0007669"/>
    <property type="project" value="InterPro"/>
</dbReference>
<sequence>MTPLPKRRLSTARQGNRRASFSVKTAGLAKCAHCGKLKQGHTRCKECGFYK</sequence>
<dbReference type="GO" id="GO:0003735">
    <property type="term" value="F:structural constituent of ribosome"/>
    <property type="evidence" value="ECO:0007669"/>
    <property type="project" value="InterPro"/>
</dbReference>
<keyword evidence="2 6" id="KW-0689">Ribosomal protein</keyword>
<dbReference type="GO" id="GO:0006412">
    <property type="term" value="P:translation"/>
    <property type="evidence" value="ECO:0007669"/>
    <property type="project" value="InterPro"/>
</dbReference>
<evidence type="ECO:0000256" key="1">
    <source>
        <dbReference type="ARBA" id="ARBA00008560"/>
    </source>
</evidence>
<name>A0A1F5Z1V9_9BACT</name>
<evidence type="ECO:0000256" key="5">
    <source>
        <dbReference type="SAM" id="MobiDB-lite"/>
    </source>
</evidence>
<accession>A0A1F5Z1V9</accession>